<keyword evidence="2" id="KW-0255">Endonuclease</keyword>
<evidence type="ECO:0000259" key="1">
    <source>
        <dbReference type="Pfam" id="PF05685"/>
    </source>
</evidence>
<comment type="caution">
    <text evidence="2">The sequence shown here is derived from an EMBL/GenBank/DDBJ whole genome shotgun (WGS) entry which is preliminary data.</text>
</comment>
<keyword evidence="2" id="KW-0540">Nuclease</keyword>
<dbReference type="InterPro" id="IPR008538">
    <property type="entry name" value="Uma2"/>
</dbReference>
<dbReference type="GO" id="GO:0004519">
    <property type="term" value="F:endonuclease activity"/>
    <property type="evidence" value="ECO:0007669"/>
    <property type="project" value="UniProtKB-KW"/>
</dbReference>
<evidence type="ECO:0000313" key="3">
    <source>
        <dbReference type="Proteomes" id="UP001221686"/>
    </source>
</evidence>
<dbReference type="PANTHER" id="PTHR34107">
    <property type="entry name" value="SLL0198 PROTEIN-RELATED"/>
    <property type="match status" value="1"/>
</dbReference>
<dbReference type="SUPFAM" id="SSF52980">
    <property type="entry name" value="Restriction endonuclease-like"/>
    <property type="match status" value="1"/>
</dbReference>
<dbReference type="CDD" id="cd06260">
    <property type="entry name" value="DUF820-like"/>
    <property type="match status" value="1"/>
</dbReference>
<dbReference type="RefSeq" id="WP_272085742.1">
    <property type="nucleotide sequence ID" value="NZ_JAQNDL010000001.1"/>
</dbReference>
<organism evidence="2 3">
    <name type="scientific">Nannocystis bainbridge</name>
    <dbReference type="NCBI Taxonomy" id="2995303"/>
    <lineage>
        <taxon>Bacteria</taxon>
        <taxon>Pseudomonadati</taxon>
        <taxon>Myxococcota</taxon>
        <taxon>Polyangia</taxon>
        <taxon>Nannocystales</taxon>
        <taxon>Nannocystaceae</taxon>
        <taxon>Nannocystis</taxon>
    </lineage>
</organism>
<evidence type="ECO:0000313" key="2">
    <source>
        <dbReference type="EMBL" id="MDC0717256.1"/>
    </source>
</evidence>
<protein>
    <submittedName>
        <fullName evidence="2">Uma2 family endonuclease</fullName>
    </submittedName>
</protein>
<accession>A0ABT5DXT1</accession>
<dbReference type="Gene3D" id="3.90.1570.10">
    <property type="entry name" value="tt1808, chain A"/>
    <property type="match status" value="1"/>
</dbReference>
<proteinExistence type="predicted"/>
<keyword evidence="3" id="KW-1185">Reference proteome</keyword>
<gene>
    <name evidence="2" type="ORF">POL25_10160</name>
</gene>
<keyword evidence="2" id="KW-0378">Hydrolase</keyword>
<dbReference type="Pfam" id="PF05685">
    <property type="entry name" value="Uma2"/>
    <property type="match status" value="1"/>
</dbReference>
<sequence>MTAATYADLVAHPDDVKSEVLGGELVTQPSATFGHCYVRSGLGRLLGGPFDFDDDGPGGWYIVTTDLDVRFTDHDIVRADGIGWLRPRLDGRYDSLPIDVVPDWICEVLSPSSTKRDRLHKFQLYARHGVPHYWLVDPEARLLEAYALVGGGWKSIGVYDETARVRIAPFEAIELPVGHLFLPEPENPAPAAT</sequence>
<name>A0ABT5DXT1_9BACT</name>
<dbReference type="Proteomes" id="UP001221686">
    <property type="component" value="Unassembled WGS sequence"/>
</dbReference>
<dbReference type="InterPro" id="IPR012296">
    <property type="entry name" value="Nuclease_put_TT1808"/>
</dbReference>
<feature type="domain" description="Putative restriction endonuclease" evidence="1">
    <location>
        <begin position="6"/>
        <end position="177"/>
    </location>
</feature>
<dbReference type="PANTHER" id="PTHR34107:SF2">
    <property type="entry name" value="SLL0888 PROTEIN"/>
    <property type="match status" value="1"/>
</dbReference>
<dbReference type="InterPro" id="IPR011335">
    <property type="entry name" value="Restrct_endonuc-II-like"/>
</dbReference>
<reference evidence="2 3" key="1">
    <citation type="submission" date="2022-11" db="EMBL/GenBank/DDBJ databases">
        <title>Minimal conservation of predation-associated metabolite biosynthetic gene clusters underscores biosynthetic potential of Myxococcota including descriptions for ten novel species: Archangium lansinium sp. nov., Myxococcus landrumus sp. nov., Nannocystis bai.</title>
        <authorList>
            <person name="Ahearne A."/>
            <person name="Stevens C."/>
            <person name="Dowd S."/>
        </authorList>
    </citation>
    <scope>NUCLEOTIDE SEQUENCE [LARGE SCALE GENOMIC DNA]</scope>
    <source>
        <strain evidence="2 3">BB15-2</strain>
    </source>
</reference>
<dbReference type="EMBL" id="JAQNDL010000001">
    <property type="protein sequence ID" value="MDC0717256.1"/>
    <property type="molecule type" value="Genomic_DNA"/>
</dbReference>